<protein>
    <submittedName>
        <fullName evidence="1">Uncharacterized protein</fullName>
    </submittedName>
</protein>
<reference evidence="1" key="2">
    <citation type="submission" date="2024-08" db="UniProtKB">
        <authorList>
            <consortium name="EnsemblMetazoa"/>
        </authorList>
    </citation>
    <scope>IDENTIFICATION</scope>
</reference>
<evidence type="ECO:0000313" key="2">
    <source>
        <dbReference type="Proteomes" id="UP000019118"/>
    </source>
</evidence>
<reference evidence="2" key="1">
    <citation type="journal article" date="2013" name="Genome Biol.">
        <title>Draft genome of the mountain pine beetle, Dendroctonus ponderosae Hopkins, a major forest pest.</title>
        <authorList>
            <person name="Keeling C.I."/>
            <person name="Yuen M.M."/>
            <person name="Liao N.Y."/>
            <person name="Docking T.R."/>
            <person name="Chan S.K."/>
            <person name="Taylor G.A."/>
            <person name="Palmquist D.L."/>
            <person name="Jackman S.D."/>
            <person name="Nguyen A."/>
            <person name="Li M."/>
            <person name="Henderson H."/>
            <person name="Janes J.K."/>
            <person name="Zhao Y."/>
            <person name="Pandoh P."/>
            <person name="Moore R."/>
            <person name="Sperling F.A."/>
            <person name="Huber D.P."/>
            <person name="Birol I."/>
            <person name="Jones S.J."/>
            <person name="Bohlmann J."/>
        </authorList>
    </citation>
    <scope>NUCLEOTIDE SEQUENCE</scope>
</reference>
<sequence length="310" mass="33422">MFKQFPATIKTVQPSGFYSETMWSRLALVAIFGVWCTTDGECQPSDGAAAPSRVPQTIKAKTWQRPPIILPLNSYALDKDGARTQTLVRPAVLPLAEGFNPLLSSKSRGQPSNWQGIDLCQTGNSALAAADAVSLAVAFRQAQEPRVGDDRLFYGFRTLPVESPCVQPAQPTKSPPSQDENIYALNGQIVELQPSQQNDDLSEEAVSQLLDLGLSEEASRRPPALQRPSLADLGYSPVRVVSAKFVPNANCAQPPTLPSVTPVACLGGFQAGAVAYKPAQVKILRKTRKEPQNLSVLASLEQRTALNRSS</sequence>
<keyword evidence="2" id="KW-1185">Reference proteome</keyword>
<name>A0AAR5QFZ4_DENPD</name>
<dbReference type="KEGG" id="dpa:109545740"/>
<accession>A0AAR5QFZ4</accession>
<dbReference type="AlphaFoldDB" id="A0AAR5QFZ4"/>
<organism evidence="1 2">
    <name type="scientific">Dendroctonus ponderosae</name>
    <name type="common">Mountain pine beetle</name>
    <dbReference type="NCBI Taxonomy" id="77166"/>
    <lineage>
        <taxon>Eukaryota</taxon>
        <taxon>Metazoa</taxon>
        <taxon>Ecdysozoa</taxon>
        <taxon>Arthropoda</taxon>
        <taxon>Hexapoda</taxon>
        <taxon>Insecta</taxon>
        <taxon>Pterygota</taxon>
        <taxon>Neoptera</taxon>
        <taxon>Endopterygota</taxon>
        <taxon>Coleoptera</taxon>
        <taxon>Polyphaga</taxon>
        <taxon>Cucujiformia</taxon>
        <taxon>Curculionidae</taxon>
        <taxon>Scolytinae</taxon>
        <taxon>Dendroctonus</taxon>
    </lineage>
</organism>
<dbReference type="Proteomes" id="UP000019118">
    <property type="component" value="Unassembled WGS sequence"/>
</dbReference>
<evidence type="ECO:0000313" key="1">
    <source>
        <dbReference type="EnsemblMetazoa" id="XP_019772144.1"/>
    </source>
</evidence>
<proteinExistence type="predicted"/>
<dbReference type="GeneID" id="109545740"/>
<dbReference type="EnsemblMetazoa" id="XM_019916585.1">
    <property type="protein sequence ID" value="XP_019772144.1"/>
    <property type="gene ID" value="LOC109545740"/>
</dbReference>